<evidence type="ECO:0000256" key="1">
    <source>
        <dbReference type="SAM" id="MobiDB-lite"/>
    </source>
</evidence>
<feature type="compositionally biased region" description="Low complexity" evidence="1">
    <location>
        <begin position="377"/>
        <end position="388"/>
    </location>
</feature>
<keyword evidence="4" id="KW-1185">Reference proteome</keyword>
<feature type="region of interest" description="Disordered" evidence="1">
    <location>
        <begin position="217"/>
        <end position="262"/>
    </location>
</feature>
<comment type="caution">
    <text evidence="3">The sequence shown here is derived from an EMBL/GenBank/DDBJ whole genome shotgun (WGS) entry which is preliminary data.</text>
</comment>
<dbReference type="InterPro" id="IPR009060">
    <property type="entry name" value="UBA-like_sf"/>
</dbReference>
<dbReference type="Proteomes" id="UP000094527">
    <property type="component" value="Unassembled WGS sequence"/>
</dbReference>
<gene>
    <name evidence="3" type="ORF">Ocin01_00881</name>
</gene>
<dbReference type="SUPFAM" id="SSF46934">
    <property type="entry name" value="UBA-like"/>
    <property type="match status" value="1"/>
</dbReference>
<organism evidence="3 4">
    <name type="scientific">Orchesella cincta</name>
    <name type="common">Springtail</name>
    <name type="synonym">Podura cincta</name>
    <dbReference type="NCBI Taxonomy" id="48709"/>
    <lineage>
        <taxon>Eukaryota</taxon>
        <taxon>Metazoa</taxon>
        <taxon>Ecdysozoa</taxon>
        <taxon>Arthropoda</taxon>
        <taxon>Hexapoda</taxon>
        <taxon>Collembola</taxon>
        <taxon>Entomobryomorpha</taxon>
        <taxon>Entomobryoidea</taxon>
        <taxon>Orchesellidae</taxon>
        <taxon>Orchesellinae</taxon>
        <taxon>Orchesella</taxon>
    </lineage>
</organism>
<feature type="compositionally biased region" description="Acidic residues" evidence="1">
    <location>
        <begin position="237"/>
        <end position="251"/>
    </location>
</feature>
<evidence type="ECO:0000313" key="4">
    <source>
        <dbReference type="Proteomes" id="UP000094527"/>
    </source>
</evidence>
<feature type="region of interest" description="Disordered" evidence="1">
    <location>
        <begin position="377"/>
        <end position="416"/>
    </location>
</feature>
<accession>A0A1D2NKL2</accession>
<dbReference type="AlphaFoldDB" id="A0A1D2NKL2"/>
<dbReference type="STRING" id="48709.A0A1D2NKL2"/>
<feature type="region of interest" description="Disordered" evidence="1">
    <location>
        <begin position="282"/>
        <end position="317"/>
    </location>
</feature>
<dbReference type="EMBL" id="LJIJ01000016">
    <property type="protein sequence ID" value="ODN05781.1"/>
    <property type="molecule type" value="Genomic_DNA"/>
</dbReference>
<dbReference type="OMA" id="QILIGWA"/>
<dbReference type="InterPro" id="IPR015940">
    <property type="entry name" value="UBA"/>
</dbReference>
<dbReference type="CDD" id="cd14326">
    <property type="entry name" value="UBA_UBL7"/>
    <property type="match status" value="1"/>
</dbReference>
<evidence type="ECO:0000259" key="2">
    <source>
        <dbReference type="PROSITE" id="PS50030"/>
    </source>
</evidence>
<dbReference type="SMART" id="SM00165">
    <property type="entry name" value="UBA"/>
    <property type="match status" value="1"/>
</dbReference>
<evidence type="ECO:0000313" key="3">
    <source>
        <dbReference type="EMBL" id="ODN05781.1"/>
    </source>
</evidence>
<dbReference type="PROSITE" id="PS50030">
    <property type="entry name" value="UBA"/>
    <property type="match status" value="1"/>
</dbReference>
<feature type="domain" description="UBA" evidence="2">
    <location>
        <begin position="411"/>
        <end position="452"/>
    </location>
</feature>
<feature type="compositionally biased region" description="Low complexity" evidence="1">
    <location>
        <begin position="399"/>
        <end position="416"/>
    </location>
</feature>
<dbReference type="OrthoDB" id="10016665at2759"/>
<dbReference type="InterPro" id="IPR047878">
    <property type="entry name" value="UBL7_UBA"/>
</dbReference>
<proteinExistence type="predicted"/>
<feature type="compositionally biased region" description="Pro residues" evidence="1">
    <location>
        <begin position="389"/>
        <end position="398"/>
    </location>
</feature>
<name>A0A1D2NKL2_ORCCI</name>
<sequence length="462" mass="49546">MEMEVDEANSSLVTTPNKNFLFLWFVSKKSGLKKNKLLVDFDGLSLDTLKSAVVKELGSWEWKDENEKPLNVDILYRSRILNRDDEVKKVGPMSVITAIKRDVSDEEENHKSPKFIADYAASRNINDQIHQVAIALRTAFMSPKFTTMIENLGNSEKLENIFAIAPELKNDPIGIGIIQDPTLIYHLSDPESLKKIASSRPWVIEAFNFLAASIHQERGGGQPQGIPSHLFNPAMFDGDDEEMDDGEDDEGGAGPSRGGSGSRITREQLAAALSALGGGGALPTPGLPSSNAFGGLFQPAAPPPRQSPASSGPNAGVATAGANIQNLMNTLAGAGGAMPGQPLNSETVARAVTDALNRLTPEQRADQLNAIRNFATQLQQQSAGSQPPSATPPAPPTQASPRPQESSSLAQQYQSQLRQMRDLGITDERLSILALRVSEGDVNTAAELVFSGWQGEGSDPMN</sequence>
<reference evidence="3 4" key="1">
    <citation type="journal article" date="2016" name="Genome Biol. Evol.">
        <title>Gene Family Evolution Reflects Adaptation to Soil Environmental Stressors in the Genome of the Collembolan Orchesella cincta.</title>
        <authorList>
            <person name="Faddeeva-Vakhrusheva A."/>
            <person name="Derks M.F."/>
            <person name="Anvar S.Y."/>
            <person name="Agamennone V."/>
            <person name="Suring W."/>
            <person name="Smit S."/>
            <person name="van Straalen N.M."/>
            <person name="Roelofs D."/>
        </authorList>
    </citation>
    <scope>NUCLEOTIDE SEQUENCE [LARGE SCALE GENOMIC DNA]</scope>
    <source>
        <tissue evidence="3">Mixed pool</tissue>
    </source>
</reference>
<dbReference type="Gene3D" id="1.10.8.10">
    <property type="entry name" value="DNA helicase RuvA subunit, C-terminal domain"/>
    <property type="match status" value="1"/>
</dbReference>
<protein>
    <submittedName>
        <fullName evidence="3">Ubiquitin-like protein 7</fullName>
    </submittedName>
</protein>
<feature type="compositionally biased region" description="Gly residues" evidence="1">
    <location>
        <begin position="252"/>
        <end position="261"/>
    </location>
</feature>